<dbReference type="InterPro" id="IPR003439">
    <property type="entry name" value="ABC_transporter-like_ATP-bd"/>
</dbReference>
<dbReference type="InterPro" id="IPR027417">
    <property type="entry name" value="P-loop_NTPase"/>
</dbReference>
<dbReference type="InterPro" id="IPR017871">
    <property type="entry name" value="ABC_transporter-like_CS"/>
</dbReference>
<dbReference type="Proteomes" id="UP001596263">
    <property type="component" value="Unassembled WGS sequence"/>
</dbReference>
<proteinExistence type="predicted"/>
<reference evidence="5" key="1">
    <citation type="journal article" date="2019" name="Int. J. Syst. Evol. Microbiol.">
        <title>The Global Catalogue of Microorganisms (GCM) 10K type strain sequencing project: providing services to taxonomists for standard genome sequencing and annotation.</title>
        <authorList>
            <consortium name="The Broad Institute Genomics Platform"/>
            <consortium name="The Broad Institute Genome Sequencing Center for Infectious Disease"/>
            <person name="Wu L."/>
            <person name="Ma J."/>
        </authorList>
    </citation>
    <scope>NUCLEOTIDE SEQUENCE [LARGE SCALE GENOMIC DNA]</scope>
    <source>
        <strain evidence="5">KCTC 42586</strain>
    </source>
</reference>
<gene>
    <name evidence="4" type="ORF">ACFPQ9_35100</name>
</gene>
<evidence type="ECO:0000313" key="4">
    <source>
        <dbReference type="EMBL" id="MFC5219081.1"/>
    </source>
</evidence>
<evidence type="ECO:0000259" key="3">
    <source>
        <dbReference type="PROSITE" id="PS50893"/>
    </source>
</evidence>
<feature type="domain" description="ABC transporter" evidence="3">
    <location>
        <begin position="23"/>
        <end position="254"/>
    </location>
</feature>
<dbReference type="PANTHER" id="PTHR43038">
    <property type="entry name" value="ATP-BINDING CASSETTE, SUB-FAMILY H, MEMBER 1"/>
    <property type="match status" value="1"/>
</dbReference>
<organism evidence="4 5">
    <name type="scientific">Streptomyces coerulescens</name>
    <dbReference type="NCBI Taxonomy" id="29304"/>
    <lineage>
        <taxon>Bacteria</taxon>
        <taxon>Bacillati</taxon>
        <taxon>Actinomycetota</taxon>
        <taxon>Actinomycetes</taxon>
        <taxon>Kitasatosporales</taxon>
        <taxon>Streptomycetaceae</taxon>
        <taxon>Streptomyces</taxon>
    </lineage>
</organism>
<name>A0ABW0CWA8_STRCD</name>
<evidence type="ECO:0000256" key="2">
    <source>
        <dbReference type="ARBA" id="ARBA00022840"/>
    </source>
</evidence>
<keyword evidence="1" id="KW-0547">Nucleotide-binding</keyword>
<protein>
    <submittedName>
        <fullName evidence="4">ABC transporter ATP-binding protein</fullName>
    </submittedName>
</protein>
<keyword evidence="2 4" id="KW-0067">ATP-binding</keyword>
<keyword evidence="5" id="KW-1185">Reference proteome</keyword>
<dbReference type="Pfam" id="PF00005">
    <property type="entry name" value="ABC_tran"/>
    <property type="match status" value="1"/>
</dbReference>
<dbReference type="RefSeq" id="WP_380862503.1">
    <property type="nucleotide sequence ID" value="NZ_JBHSKM010000036.1"/>
</dbReference>
<dbReference type="EMBL" id="JBHSKM010000036">
    <property type="protein sequence ID" value="MFC5219081.1"/>
    <property type="molecule type" value="Genomic_DNA"/>
</dbReference>
<dbReference type="PROSITE" id="PS00211">
    <property type="entry name" value="ABC_TRANSPORTER_1"/>
    <property type="match status" value="1"/>
</dbReference>
<dbReference type="InterPro" id="IPR003593">
    <property type="entry name" value="AAA+_ATPase"/>
</dbReference>
<comment type="caution">
    <text evidence="4">The sequence shown here is derived from an EMBL/GenBank/DDBJ whole genome shotgun (WGS) entry which is preliminary data.</text>
</comment>
<dbReference type="CDD" id="cd03230">
    <property type="entry name" value="ABC_DR_subfamily_A"/>
    <property type="match status" value="1"/>
</dbReference>
<sequence>MMNYSPTDSTRSDPPDIPDTPAIRAEALNVVRGPRQVLRDLAFTVPRGQITGLLGPSGCGKTTLMRAIVGTQAKVTGTLDVLGRPAGHPTLRTLIGYVTQAPSVYDDLTIRQNLDYFAAILDPGHAAADRRHENVTRAIADVDLTSHADALAGNLSGGQRSRVSLAVALLGTPALLVLDEPTVGLDPVLRRDLWNLFHDIAASRGATLLISSHVMDEAERCHRLLLMREGQILADDTPEALRTRTGSETVEAAFLHLVDEAVAAAAGAKETTR</sequence>
<dbReference type="PROSITE" id="PS50893">
    <property type="entry name" value="ABC_TRANSPORTER_2"/>
    <property type="match status" value="1"/>
</dbReference>
<dbReference type="Gene3D" id="3.40.50.300">
    <property type="entry name" value="P-loop containing nucleotide triphosphate hydrolases"/>
    <property type="match status" value="1"/>
</dbReference>
<dbReference type="SUPFAM" id="SSF52540">
    <property type="entry name" value="P-loop containing nucleoside triphosphate hydrolases"/>
    <property type="match status" value="1"/>
</dbReference>
<dbReference type="SMART" id="SM00382">
    <property type="entry name" value="AAA"/>
    <property type="match status" value="1"/>
</dbReference>
<accession>A0ABW0CWA8</accession>
<evidence type="ECO:0000313" key="5">
    <source>
        <dbReference type="Proteomes" id="UP001596263"/>
    </source>
</evidence>
<evidence type="ECO:0000256" key="1">
    <source>
        <dbReference type="ARBA" id="ARBA00022741"/>
    </source>
</evidence>
<dbReference type="PANTHER" id="PTHR43038:SF3">
    <property type="entry name" value="ABC TRANSPORTER G FAMILY MEMBER 20 ISOFORM X1"/>
    <property type="match status" value="1"/>
</dbReference>
<dbReference type="GO" id="GO:0005524">
    <property type="term" value="F:ATP binding"/>
    <property type="evidence" value="ECO:0007669"/>
    <property type="project" value="UniProtKB-KW"/>
</dbReference>